<dbReference type="EMBL" id="JARKIF010000104">
    <property type="protein sequence ID" value="KAJ7604483.1"/>
    <property type="molecule type" value="Genomic_DNA"/>
</dbReference>
<evidence type="ECO:0000313" key="1">
    <source>
        <dbReference type="EMBL" id="KAJ7604483.1"/>
    </source>
</evidence>
<evidence type="ECO:0000313" key="2">
    <source>
        <dbReference type="Proteomes" id="UP001221142"/>
    </source>
</evidence>
<comment type="caution">
    <text evidence="1">The sequence shown here is derived from an EMBL/GenBank/DDBJ whole genome shotgun (WGS) entry which is preliminary data.</text>
</comment>
<sequence length="233" mass="26309">MVDNSPSGWSYMTSYRPGGSRTILTIQTACIKPIHVTRRRLASRGRDAKSDAYFDRIIQCPPAPRIPFIDLPLDVPDHLLNDVQPAHEIQPQPLFPIDLEQFAGLSSVHTTLLTDHISAFTTIFVCNIQNEVLCEVNTGLAFRGMTTANFVEFLQHLVDRPLTSYTDLSPAVQESVRRHDVQRRLESAWTGSYEPFHGADLLLGNTVLWTLGMDYRGMWVATVDRPRGLFVWS</sequence>
<dbReference type="Proteomes" id="UP001221142">
    <property type="component" value="Unassembled WGS sequence"/>
</dbReference>
<gene>
    <name evidence="1" type="ORF">FB45DRAFT_1043723</name>
</gene>
<organism evidence="1 2">
    <name type="scientific">Roridomyces roridus</name>
    <dbReference type="NCBI Taxonomy" id="1738132"/>
    <lineage>
        <taxon>Eukaryota</taxon>
        <taxon>Fungi</taxon>
        <taxon>Dikarya</taxon>
        <taxon>Basidiomycota</taxon>
        <taxon>Agaricomycotina</taxon>
        <taxon>Agaricomycetes</taxon>
        <taxon>Agaricomycetidae</taxon>
        <taxon>Agaricales</taxon>
        <taxon>Marasmiineae</taxon>
        <taxon>Mycenaceae</taxon>
        <taxon>Roridomyces</taxon>
    </lineage>
</organism>
<accession>A0AAD7AYM3</accession>
<dbReference type="AlphaFoldDB" id="A0AAD7AYM3"/>
<protein>
    <submittedName>
        <fullName evidence="1">Uncharacterized protein</fullName>
    </submittedName>
</protein>
<proteinExistence type="predicted"/>
<name>A0AAD7AYM3_9AGAR</name>
<keyword evidence="2" id="KW-1185">Reference proteome</keyword>
<reference evidence="1" key="1">
    <citation type="submission" date="2023-03" db="EMBL/GenBank/DDBJ databases">
        <title>Massive genome expansion in bonnet fungi (Mycena s.s.) driven by repeated elements and novel gene families across ecological guilds.</title>
        <authorList>
            <consortium name="Lawrence Berkeley National Laboratory"/>
            <person name="Harder C.B."/>
            <person name="Miyauchi S."/>
            <person name="Viragh M."/>
            <person name="Kuo A."/>
            <person name="Thoen E."/>
            <person name="Andreopoulos B."/>
            <person name="Lu D."/>
            <person name="Skrede I."/>
            <person name="Drula E."/>
            <person name="Henrissat B."/>
            <person name="Morin E."/>
            <person name="Kohler A."/>
            <person name="Barry K."/>
            <person name="LaButti K."/>
            <person name="Morin E."/>
            <person name="Salamov A."/>
            <person name="Lipzen A."/>
            <person name="Mereny Z."/>
            <person name="Hegedus B."/>
            <person name="Baldrian P."/>
            <person name="Stursova M."/>
            <person name="Weitz H."/>
            <person name="Taylor A."/>
            <person name="Grigoriev I.V."/>
            <person name="Nagy L.G."/>
            <person name="Martin F."/>
            <person name="Kauserud H."/>
        </authorList>
    </citation>
    <scope>NUCLEOTIDE SEQUENCE</scope>
    <source>
        <strain evidence="1">9284</strain>
    </source>
</reference>